<dbReference type="Pfam" id="PF03184">
    <property type="entry name" value="DDE_1"/>
    <property type="match status" value="1"/>
</dbReference>
<dbReference type="AlphaFoldDB" id="A0A8S3WRL7"/>
<proteinExistence type="predicted"/>
<feature type="domain" description="DDE-1" evidence="1">
    <location>
        <begin position="56"/>
        <end position="170"/>
    </location>
</feature>
<keyword evidence="3" id="KW-1185">Reference proteome</keyword>
<dbReference type="EMBL" id="CAJQZP010000693">
    <property type="protein sequence ID" value="CAG4977347.1"/>
    <property type="molecule type" value="Genomic_DNA"/>
</dbReference>
<reference evidence="2" key="1">
    <citation type="submission" date="2021-04" db="EMBL/GenBank/DDBJ databases">
        <authorList>
            <person name="Tunstrom K."/>
        </authorList>
    </citation>
    <scope>NUCLEOTIDE SEQUENCE</scope>
</reference>
<dbReference type="GO" id="GO:0005634">
    <property type="term" value="C:nucleus"/>
    <property type="evidence" value="ECO:0007669"/>
    <property type="project" value="TreeGrafter"/>
</dbReference>
<dbReference type="InterPro" id="IPR050863">
    <property type="entry name" value="CenT-Element_Derived"/>
</dbReference>
<protein>
    <submittedName>
        <fullName evidence="2">(apollo) hypothetical protein</fullName>
    </submittedName>
</protein>
<dbReference type="PANTHER" id="PTHR19303:SF74">
    <property type="entry name" value="POGO TRANSPOSABLE ELEMENT WITH KRAB DOMAIN"/>
    <property type="match status" value="1"/>
</dbReference>
<dbReference type="InterPro" id="IPR004875">
    <property type="entry name" value="DDE_SF_endonuclease_dom"/>
</dbReference>
<accession>A0A8S3WRL7</accession>
<sequence length="173" mass="19693">MLESTLKELNLEQQPHLIWNLDETSVCLDPSKTKVVEKKGTPSFRTTHGTGRENITVLTAVSANVKKISPFLFKGKVWDSWVAQTEGKYDFELSYAESQRGWMDTQIFYNYIEKVFIPALGKERPVLLVYDGHGSHIDLNVVELAIRSNVTKLKLPPHTSHILQPLHSCIQVF</sequence>
<gene>
    <name evidence="2" type="ORF">PAPOLLO_LOCUS9393</name>
</gene>
<dbReference type="Proteomes" id="UP000691718">
    <property type="component" value="Unassembled WGS sequence"/>
</dbReference>
<comment type="caution">
    <text evidence="2">The sequence shown here is derived from an EMBL/GenBank/DDBJ whole genome shotgun (WGS) entry which is preliminary data.</text>
</comment>
<evidence type="ECO:0000259" key="1">
    <source>
        <dbReference type="Pfam" id="PF03184"/>
    </source>
</evidence>
<dbReference type="GO" id="GO:0003677">
    <property type="term" value="F:DNA binding"/>
    <property type="evidence" value="ECO:0007669"/>
    <property type="project" value="TreeGrafter"/>
</dbReference>
<dbReference type="PANTHER" id="PTHR19303">
    <property type="entry name" value="TRANSPOSON"/>
    <property type="match status" value="1"/>
</dbReference>
<evidence type="ECO:0000313" key="3">
    <source>
        <dbReference type="Proteomes" id="UP000691718"/>
    </source>
</evidence>
<evidence type="ECO:0000313" key="2">
    <source>
        <dbReference type="EMBL" id="CAG4977347.1"/>
    </source>
</evidence>
<organism evidence="2 3">
    <name type="scientific">Parnassius apollo</name>
    <name type="common">Apollo butterfly</name>
    <name type="synonym">Papilio apollo</name>
    <dbReference type="NCBI Taxonomy" id="110799"/>
    <lineage>
        <taxon>Eukaryota</taxon>
        <taxon>Metazoa</taxon>
        <taxon>Ecdysozoa</taxon>
        <taxon>Arthropoda</taxon>
        <taxon>Hexapoda</taxon>
        <taxon>Insecta</taxon>
        <taxon>Pterygota</taxon>
        <taxon>Neoptera</taxon>
        <taxon>Endopterygota</taxon>
        <taxon>Lepidoptera</taxon>
        <taxon>Glossata</taxon>
        <taxon>Ditrysia</taxon>
        <taxon>Papilionoidea</taxon>
        <taxon>Papilionidae</taxon>
        <taxon>Parnassiinae</taxon>
        <taxon>Parnassini</taxon>
        <taxon>Parnassius</taxon>
        <taxon>Parnassius</taxon>
    </lineage>
</organism>
<dbReference type="OrthoDB" id="10035668at2759"/>
<name>A0A8S3WRL7_PARAO</name>